<dbReference type="EC" id="1.14.12.17" evidence="3"/>
<evidence type="ECO:0000256" key="1">
    <source>
        <dbReference type="ARBA" id="ARBA00001970"/>
    </source>
</evidence>
<name>A0ABW7ETZ6_9BURK</name>
<evidence type="ECO:0000256" key="12">
    <source>
        <dbReference type="ARBA" id="ARBA00048649"/>
    </source>
</evidence>
<dbReference type="PRINTS" id="PR00410">
    <property type="entry name" value="PHEHYDRXLASE"/>
</dbReference>
<accession>A0ABW7ETZ6</accession>
<dbReference type="Pfam" id="PF00175">
    <property type="entry name" value="NAD_binding_1"/>
    <property type="match status" value="1"/>
</dbReference>
<dbReference type="PROSITE" id="PS01033">
    <property type="entry name" value="GLOBIN"/>
    <property type="match status" value="1"/>
</dbReference>
<evidence type="ECO:0000256" key="6">
    <source>
        <dbReference type="ARBA" id="ARBA00022621"/>
    </source>
</evidence>
<dbReference type="InterPro" id="IPR009050">
    <property type="entry name" value="Globin-like_sf"/>
</dbReference>
<dbReference type="InterPro" id="IPR008333">
    <property type="entry name" value="Cbr1-like_FAD-bd_dom"/>
</dbReference>
<dbReference type="NCBIfam" id="NF009805">
    <property type="entry name" value="PRK13289.1"/>
    <property type="match status" value="1"/>
</dbReference>
<evidence type="ECO:0000259" key="16">
    <source>
        <dbReference type="PROSITE" id="PS51384"/>
    </source>
</evidence>
<feature type="domain" description="Globin" evidence="15">
    <location>
        <begin position="1"/>
        <end position="138"/>
    </location>
</feature>
<dbReference type="Gene3D" id="1.10.490.10">
    <property type="entry name" value="Globins"/>
    <property type="match status" value="1"/>
</dbReference>
<dbReference type="PANTHER" id="PTHR43396">
    <property type="entry name" value="FLAVOHEMOPROTEIN"/>
    <property type="match status" value="1"/>
</dbReference>
<dbReference type="SUPFAM" id="SSF52343">
    <property type="entry name" value="Ferredoxin reductase-like, C-terminal NADP-linked domain"/>
    <property type="match status" value="1"/>
</dbReference>
<dbReference type="CDD" id="cd06184">
    <property type="entry name" value="flavohem_like_fad_nad_binding"/>
    <property type="match status" value="1"/>
</dbReference>
<comment type="function">
    <text evidence="11">Is involved in NO detoxification in an aerobic process, termed nitric oxide dioxygenase (NOD) reaction that utilizes O(2) and NAD(P)H to convert NO to nitrate, which protects the bacterium from various noxious nitrogen compounds. Therefore, plays a central role in the inducible response to nitrosative stress.</text>
</comment>
<dbReference type="InterPro" id="IPR001433">
    <property type="entry name" value="OxRdtase_FAD/NAD-bd"/>
</dbReference>
<dbReference type="RefSeq" id="WP_394473044.1">
    <property type="nucleotide sequence ID" value="NZ_JBIGHY010000014.1"/>
</dbReference>
<evidence type="ECO:0000256" key="5">
    <source>
        <dbReference type="ARBA" id="ARBA00022617"/>
    </source>
</evidence>
<keyword evidence="18" id="KW-1185">Reference proteome</keyword>
<keyword evidence="4" id="KW-0216">Detoxification</keyword>
<keyword evidence="10" id="KW-0520">NAD</keyword>
<dbReference type="SUPFAM" id="SSF63380">
    <property type="entry name" value="Riboflavin synthase domain-like"/>
    <property type="match status" value="1"/>
</dbReference>
<dbReference type="EMBL" id="JBIGHY010000014">
    <property type="protein sequence ID" value="MFG6416985.1"/>
    <property type="molecule type" value="Genomic_DNA"/>
</dbReference>
<evidence type="ECO:0000256" key="9">
    <source>
        <dbReference type="ARBA" id="ARBA00023004"/>
    </source>
</evidence>
<dbReference type="CDD" id="cd08922">
    <property type="entry name" value="FHb-globin"/>
    <property type="match status" value="1"/>
</dbReference>
<keyword evidence="5 14" id="KW-0349">Heme</keyword>
<dbReference type="InterPro" id="IPR039261">
    <property type="entry name" value="FNR_nucleotide-bd"/>
</dbReference>
<dbReference type="PROSITE" id="PS51384">
    <property type="entry name" value="FAD_FR"/>
    <property type="match status" value="1"/>
</dbReference>
<dbReference type="Gene3D" id="3.40.50.80">
    <property type="entry name" value="Nucleotide-binding domain of ferredoxin-NADP reductase (FNR) module"/>
    <property type="match status" value="1"/>
</dbReference>
<keyword evidence="9" id="KW-0408">Iron</keyword>
<comment type="cofactor">
    <cofactor evidence="1">
        <name>heme b</name>
        <dbReference type="ChEBI" id="CHEBI:60344"/>
    </cofactor>
</comment>
<evidence type="ECO:0000256" key="4">
    <source>
        <dbReference type="ARBA" id="ARBA00022575"/>
    </source>
</evidence>
<evidence type="ECO:0000256" key="11">
    <source>
        <dbReference type="ARBA" id="ARBA00025094"/>
    </source>
</evidence>
<keyword evidence="14" id="KW-0813">Transport</keyword>
<dbReference type="PANTHER" id="PTHR43396:SF3">
    <property type="entry name" value="FLAVOHEMOPROTEIN"/>
    <property type="match status" value="1"/>
</dbReference>
<dbReference type="Pfam" id="PF00970">
    <property type="entry name" value="FAD_binding_6"/>
    <property type="match status" value="1"/>
</dbReference>
<gene>
    <name evidence="17" type="primary">hmpA</name>
    <name evidence="17" type="ORF">ACG02S_24110</name>
</gene>
<dbReference type="InterPro" id="IPR017927">
    <property type="entry name" value="FAD-bd_FR_type"/>
</dbReference>
<evidence type="ECO:0000256" key="7">
    <source>
        <dbReference type="ARBA" id="ARBA00022723"/>
    </source>
</evidence>
<evidence type="ECO:0000256" key="14">
    <source>
        <dbReference type="RuleBase" id="RU000356"/>
    </source>
</evidence>
<comment type="catalytic activity">
    <reaction evidence="12">
        <text>2 nitric oxide + NADH + 2 O2 = 2 nitrate + NAD(+) + H(+)</text>
        <dbReference type="Rhea" id="RHEA:19469"/>
        <dbReference type="ChEBI" id="CHEBI:15378"/>
        <dbReference type="ChEBI" id="CHEBI:15379"/>
        <dbReference type="ChEBI" id="CHEBI:16480"/>
        <dbReference type="ChEBI" id="CHEBI:17632"/>
        <dbReference type="ChEBI" id="CHEBI:57540"/>
        <dbReference type="ChEBI" id="CHEBI:57945"/>
        <dbReference type="EC" id="1.14.12.17"/>
    </reaction>
</comment>
<evidence type="ECO:0000313" key="17">
    <source>
        <dbReference type="EMBL" id="MFG6416985.1"/>
    </source>
</evidence>
<evidence type="ECO:0000256" key="10">
    <source>
        <dbReference type="ARBA" id="ARBA00023027"/>
    </source>
</evidence>
<evidence type="ECO:0000256" key="8">
    <source>
        <dbReference type="ARBA" id="ARBA00022857"/>
    </source>
</evidence>
<reference evidence="17 18" key="1">
    <citation type="submission" date="2024-09" db="EMBL/GenBank/DDBJ databases">
        <title>Novel species of the genus Pelomonas and Roseateles isolated from streams.</title>
        <authorList>
            <person name="Lu H."/>
        </authorList>
    </citation>
    <scope>NUCLEOTIDE SEQUENCE [LARGE SCALE GENOMIC DNA]</scope>
    <source>
        <strain evidence="17 18">DC23W</strain>
    </source>
</reference>
<evidence type="ECO:0000259" key="15">
    <source>
        <dbReference type="PROSITE" id="PS01033"/>
    </source>
</evidence>
<keyword evidence="17" id="KW-0560">Oxidoreductase</keyword>
<dbReference type="InterPro" id="IPR017938">
    <property type="entry name" value="Riboflavin_synthase-like_b-brl"/>
</dbReference>
<proteinExistence type="inferred from homology"/>
<protein>
    <recommendedName>
        <fullName evidence="3">nitric oxide dioxygenase</fullName>
        <ecNumber evidence="3">1.14.12.17</ecNumber>
    </recommendedName>
</protein>
<keyword evidence="8" id="KW-0521">NADP</keyword>
<dbReference type="Pfam" id="PF00042">
    <property type="entry name" value="Globin"/>
    <property type="match status" value="1"/>
</dbReference>
<sequence length="394" mass="43403">MFSPKTIPLIQATVPLLKARGEEITQHFYRTMLNEHPELKAFFNEAHQAQGTQARALASAVLAYASHIDRLEALAPALPRIIQKHVSLGVQPAHYPIVGDSLLRAIRHVLGEVASDDIMAAWAEAYGSLAQLLIDAEEAVYAQTAAQPGGWRGERTMRVLRKVRESDIITSFYLVPADARPLAPFIAGQYLTLVLNVDGQPLRRNYSLSDAPHQPWYRISVKREQGGTVSNWLHDEVEAGALLQVQPPAGEFTLDAQAQRPLLLVTGGVGITPAMAMLEATAASGRPIRFIHAARHGGAHAFRERVDQLVQAHRNVEAVYIYDEPRAEDRPHAVGRVDRDLLARQMPDDRDVDLYLLGPKPFMQAVYAHGLALGVPAGQLRYEFFGPAEELLAA</sequence>
<keyword evidence="6 14" id="KW-0561">Oxygen transport</keyword>
<organism evidence="17 18">
    <name type="scientific">Pelomonas dachongensis</name>
    <dbReference type="NCBI Taxonomy" id="3299029"/>
    <lineage>
        <taxon>Bacteria</taxon>
        <taxon>Pseudomonadati</taxon>
        <taxon>Pseudomonadota</taxon>
        <taxon>Betaproteobacteria</taxon>
        <taxon>Burkholderiales</taxon>
        <taxon>Sphaerotilaceae</taxon>
        <taxon>Roseateles</taxon>
    </lineage>
</organism>
<dbReference type="GO" id="GO:0008941">
    <property type="term" value="F:nitric oxide dioxygenase NAD(P)H activity"/>
    <property type="evidence" value="ECO:0007669"/>
    <property type="project" value="UniProtKB-EC"/>
</dbReference>
<evidence type="ECO:0000313" key="18">
    <source>
        <dbReference type="Proteomes" id="UP001606300"/>
    </source>
</evidence>
<feature type="domain" description="FAD-binding FR-type" evidence="16">
    <location>
        <begin position="152"/>
        <end position="255"/>
    </location>
</feature>
<evidence type="ECO:0000256" key="13">
    <source>
        <dbReference type="ARBA" id="ARBA00049433"/>
    </source>
</evidence>
<comment type="caution">
    <text evidence="17">The sequence shown here is derived from an EMBL/GenBank/DDBJ whole genome shotgun (WGS) entry which is preliminary data.</text>
</comment>
<dbReference type="SUPFAM" id="SSF46458">
    <property type="entry name" value="Globin-like"/>
    <property type="match status" value="1"/>
</dbReference>
<dbReference type="Gene3D" id="2.40.30.10">
    <property type="entry name" value="Translation factors"/>
    <property type="match status" value="1"/>
</dbReference>
<dbReference type="InterPro" id="IPR000971">
    <property type="entry name" value="Globin"/>
</dbReference>
<evidence type="ECO:0000256" key="2">
    <source>
        <dbReference type="ARBA" id="ARBA00006401"/>
    </source>
</evidence>
<comment type="similarity">
    <text evidence="14">Belongs to the globin family.</text>
</comment>
<comment type="catalytic activity">
    <reaction evidence="13">
        <text>2 nitric oxide + NADPH + 2 O2 = 2 nitrate + NADP(+) + H(+)</text>
        <dbReference type="Rhea" id="RHEA:19465"/>
        <dbReference type="ChEBI" id="CHEBI:15378"/>
        <dbReference type="ChEBI" id="CHEBI:15379"/>
        <dbReference type="ChEBI" id="CHEBI:16480"/>
        <dbReference type="ChEBI" id="CHEBI:17632"/>
        <dbReference type="ChEBI" id="CHEBI:57783"/>
        <dbReference type="ChEBI" id="CHEBI:58349"/>
        <dbReference type="EC" id="1.14.12.17"/>
    </reaction>
</comment>
<dbReference type="InterPro" id="IPR012292">
    <property type="entry name" value="Globin/Proto"/>
</dbReference>
<keyword evidence="7" id="KW-0479">Metal-binding</keyword>
<dbReference type="Proteomes" id="UP001606300">
    <property type="component" value="Unassembled WGS sequence"/>
</dbReference>
<evidence type="ECO:0000256" key="3">
    <source>
        <dbReference type="ARBA" id="ARBA00012229"/>
    </source>
</evidence>
<comment type="similarity">
    <text evidence="2">In the C-terminal section; belongs to the flavoprotein pyridine nucleotide cytochrome reductase family.</text>
</comment>